<comment type="subunit">
    <text evidence="3 8">Homodimer and heterodimers.</text>
</comment>
<evidence type="ECO:0000256" key="7">
    <source>
        <dbReference type="ARBA" id="ARBA00023136"/>
    </source>
</evidence>
<dbReference type="PANTHER" id="PTHR33573">
    <property type="entry name" value="CASP-LIKE PROTEIN 4A4"/>
    <property type="match status" value="1"/>
</dbReference>
<comment type="subcellular location">
    <subcellularLocation>
        <location evidence="1 8">Cell membrane</location>
        <topology evidence="1 8">Multi-pass membrane protein</topology>
    </subcellularLocation>
</comment>
<organism evidence="10 11">
    <name type="scientific">Linum tenue</name>
    <dbReference type="NCBI Taxonomy" id="586396"/>
    <lineage>
        <taxon>Eukaryota</taxon>
        <taxon>Viridiplantae</taxon>
        <taxon>Streptophyta</taxon>
        <taxon>Embryophyta</taxon>
        <taxon>Tracheophyta</taxon>
        <taxon>Spermatophyta</taxon>
        <taxon>Magnoliopsida</taxon>
        <taxon>eudicotyledons</taxon>
        <taxon>Gunneridae</taxon>
        <taxon>Pentapetalae</taxon>
        <taxon>rosids</taxon>
        <taxon>fabids</taxon>
        <taxon>Malpighiales</taxon>
        <taxon>Linaceae</taxon>
        <taxon>Linum</taxon>
    </lineage>
</organism>
<feature type="domain" description="Casparian strip membrane protein" evidence="9">
    <location>
        <begin position="4"/>
        <end position="144"/>
    </location>
</feature>
<accession>A0AAV0H3I4</accession>
<dbReference type="PANTHER" id="PTHR33573:SF30">
    <property type="entry name" value="CASP-LIKE PROTEIN 2C1-RELATED"/>
    <property type="match status" value="1"/>
</dbReference>
<dbReference type="InterPro" id="IPR006702">
    <property type="entry name" value="CASP_dom"/>
</dbReference>
<evidence type="ECO:0000256" key="2">
    <source>
        <dbReference type="ARBA" id="ARBA00007651"/>
    </source>
</evidence>
<evidence type="ECO:0000256" key="4">
    <source>
        <dbReference type="ARBA" id="ARBA00022475"/>
    </source>
</evidence>
<feature type="transmembrane region" description="Helical" evidence="8">
    <location>
        <begin position="131"/>
        <end position="154"/>
    </location>
</feature>
<evidence type="ECO:0000259" key="9">
    <source>
        <dbReference type="Pfam" id="PF04535"/>
    </source>
</evidence>
<dbReference type="Proteomes" id="UP001154282">
    <property type="component" value="Unassembled WGS sequence"/>
</dbReference>
<keyword evidence="7 8" id="KW-0472">Membrane</keyword>
<dbReference type="GO" id="GO:0005886">
    <property type="term" value="C:plasma membrane"/>
    <property type="evidence" value="ECO:0007669"/>
    <property type="project" value="UniProtKB-SubCell"/>
</dbReference>
<dbReference type="AlphaFoldDB" id="A0AAV0H3I4"/>
<keyword evidence="4 8" id="KW-1003">Cell membrane</keyword>
<protein>
    <recommendedName>
        <fullName evidence="8">CASP-like protein</fullName>
    </recommendedName>
</protein>
<dbReference type="Pfam" id="PF04535">
    <property type="entry name" value="CASP_dom"/>
    <property type="match status" value="1"/>
</dbReference>
<dbReference type="EMBL" id="CAMGYJ010000002">
    <property type="protein sequence ID" value="CAI0379846.1"/>
    <property type="molecule type" value="Genomic_DNA"/>
</dbReference>
<name>A0AAV0H3I4_9ROSI</name>
<keyword evidence="6 8" id="KW-1133">Transmembrane helix</keyword>
<feature type="transmembrane region" description="Helical" evidence="8">
    <location>
        <begin position="92"/>
        <end position="111"/>
    </location>
</feature>
<evidence type="ECO:0000313" key="11">
    <source>
        <dbReference type="Proteomes" id="UP001154282"/>
    </source>
</evidence>
<feature type="transmembrane region" description="Helical" evidence="8">
    <location>
        <begin position="50"/>
        <end position="72"/>
    </location>
</feature>
<comment type="caution">
    <text evidence="8">Lacks conserved residue(s) required for the propagation of feature annotation.</text>
</comment>
<comment type="caution">
    <text evidence="10">The sequence shown here is derived from an EMBL/GenBank/DDBJ whole genome shotgun (WGS) entry which is preliminary data.</text>
</comment>
<gene>
    <name evidence="10" type="ORF">LITE_LOCUS2427</name>
</gene>
<reference evidence="10" key="1">
    <citation type="submission" date="2022-08" db="EMBL/GenBank/DDBJ databases">
        <authorList>
            <person name="Gutierrez-Valencia J."/>
        </authorList>
    </citation>
    <scope>NUCLEOTIDE SEQUENCE</scope>
</reference>
<keyword evidence="5 8" id="KW-0812">Transmembrane</keyword>
<evidence type="ECO:0000256" key="3">
    <source>
        <dbReference type="ARBA" id="ARBA00011489"/>
    </source>
</evidence>
<evidence type="ECO:0000256" key="1">
    <source>
        <dbReference type="ARBA" id="ARBA00004651"/>
    </source>
</evidence>
<keyword evidence="11" id="KW-1185">Reference proteome</keyword>
<dbReference type="InterPro" id="IPR006459">
    <property type="entry name" value="CASP/CASPL"/>
</dbReference>
<sequence>MAPRLKLVDSSLRLAAIPLSAATLCLTVTNHQDNTDLGPVAYKNIQGLSYMAWITGISAAYALIAALSIWFIKCSASKPWLFFLFDQKMITYLMVTSGAGVSEIVYLAYYGDRTVTWSEACLSYPTFCNRMKLAVILHALALFCFIAFTVISAYRAFSLFEPPSLTPSKEVEAADNTTSRAAA</sequence>
<comment type="similarity">
    <text evidence="2 8">Belongs to the Casparian strip membrane proteins (CASP) family.</text>
</comment>
<evidence type="ECO:0000256" key="5">
    <source>
        <dbReference type="ARBA" id="ARBA00022692"/>
    </source>
</evidence>
<dbReference type="NCBIfam" id="TIGR01569">
    <property type="entry name" value="A_tha_TIGR01569"/>
    <property type="match status" value="1"/>
</dbReference>
<proteinExistence type="inferred from homology"/>
<evidence type="ECO:0000256" key="8">
    <source>
        <dbReference type="RuleBase" id="RU361233"/>
    </source>
</evidence>
<evidence type="ECO:0000313" key="10">
    <source>
        <dbReference type="EMBL" id="CAI0379846.1"/>
    </source>
</evidence>
<evidence type="ECO:0000256" key="6">
    <source>
        <dbReference type="ARBA" id="ARBA00022989"/>
    </source>
</evidence>